<comment type="caution">
    <text evidence="1">The sequence shown here is derived from an EMBL/GenBank/DDBJ whole genome shotgun (WGS) entry which is preliminary data.</text>
</comment>
<evidence type="ECO:0000313" key="1">
    <source>
        <dbReference type="EMBL" id="KKL66297.1"/>
    </source>
</evidence>
<name>A0A0F9GT76_9ZZZZ</name>
<sequence length="429" mass="51246">MEKKFILLSFMIDGLRSDYLQRIDLPFLRYITQNGYCKIISEPLTYQTRPTYFAGLYPKESNIANLFWLEQENSPFKFLKIFPLRILNKLCVKFRFLNFGIRYLIKKLAKCIEKWKGNTASCLYLDTVNIPLYLLPFFGFSEKKNIFEKNAYKFKTLFDYLRNSNNDWTWIAYPTHLDLTVSAIKTTFNNHPKKDNSKFIFIHFAELDWIGHDFGPESDMIAQKLKKIDQCINFIYDYYQNKGIEVKITVFGDHGMVPVNENINIIEYLSKRGIIFSKRDIYFIDSNMFRFWSKNEKKNQQIEKFLKVATFGELLTKDKQKEYQYIFNHNKFGEILFLTNPGVVFFPNFFQFRDLPKGMHGYGPKCELNNTLLIIFEEKIKDKYSLSKENHDLTDIFYVFLQLLQLEKNYIIKPEIKSKILDFKNKDLF</sequence>
<accession>A0A0F9GT76</accession>
<dbReference type="SUPFAM" id="SSF53649">
    <property type="entry name" value="Alkaline phosphatase-like"/>
    <property type="match status" value="1"/>
</dbReference>
<dbReference type="Gene3D" id="3.40.720.10">
    <property type="entry name" value="Alkaline Phosphatase, subunit A"/>
    <property type="match status" value="1"/>
</dbReference>
<dbReference type="InterPro" id="IPR002591">
    <property type="entry name" value="Phosphodiest/P_Trfase"/>
</dbReference>
<reference evidence="1" key="1">
    <citation type="journal article" date="2015" name="Nature">
        <title>Complex archaea that bridge the gap between prokaryotes and eukaryotes.</title>
        <authorList>
            <person name="Spang A."/>
            <person name="Saw J.H."/>
            <person name="Jorgensen S.L."/>
            <person name="Zaremba-Niedzwiedzka K."/>
            <person name="Martijn J."/>
            <person name="Lind A.E."/>
            <person name="van Eijk R."/>
            <person name="Schleper C."/>
            <person name="Guy L."/>
            <person name="Ettema T.J."/>
        </authorList>
    </citation>
    <scope>NUCLEOTIDE SEQUENCE</scope>
</reference>
<organism evidence="1">
    <name type="scientific">marine sediment metagenome</name>
    <dbReference type="NCBI Taxonomy" id="412755"/>
    <lineage>
        <taxon>unclassified sequences</taxon>
        <taxon>metagenomes</taxon>
        <taxon>ecological metagenomes</taxon>
    </lineage>
</organism>
<proteinExistence type="predicted"/>
<protein>
    <submittedName>
        <fullName evidence="1">Uncharacterized protein</fullName>
    </submittedName>
</protein>
<dbReference type="InterPro" id="IPR017850">
    <property type="entry name" value="Alkaline_phosphatase_core_sf"/>
</dbReference>
<dbReference type="GO" id="GO:0016787">
    <property type="term" value="F:hydrolase activity"/>
    <property type="evidence" value="ECO:0007669"/>
    <property type="project" value="UniProtKB-ARBA"/>
</dbReference>
<dbReference type="Pfam" id="PF01663">
    <property type="entry name" value="Phosphodiest"/>
    <property type="match status" value="1"/>
</dbReference>
<gene>
    <name evidence="1" type="ORF">LCGC14_2146390</name>
</gene>
<dbReference type="AlphaFoldDB" id="A0A0F9GT76"/>
<dbReference type="PANTHER" id="PTHR10151">
    <property type="entry name" value="ECTONUCLEOTIDE PYROPHOSPHATASE/PHOSPHODIESTERASE"/>
    <property type="match status" value="1"/>
</dbReference>
<dbReference type="EMBL" id="LAZR01027253">
    <property type="protein sequence ID" value="KKL66297.1"/>
    <property type="molecule type" value="Genomic_DNA"/>
</dbReference>
<dbReference type="PANTHER" id="PTHR10151:SF120">
    <property type="entry name" value="BIS(5'-ADENOSYL)-TRIPHOSPHATASE"/>
    <property type="match status" value="1"/>
</dbReference>